<gene>
    <name evidence="1" type="ORF">BJX67DRAFT_386634</name>
</gene>
<dbReference type="PANTHER" id="PTHR14097">
    <property type="entry name" value="OXIDOREDUCTASE HTATIP2"/>
    <property type="match status" value="1"/>
</dbReference>
<evidence type="ECO:0000313" key="2">
    <source>
        <dbReference type="Proteomes" id="UP001610432"/>
    </source>
</evidence>
<sequence length="121" mass="13011">MRLILTGATGLVGSAALNHILSLPKGEISALYILSRSPVPMAENQPNVTVIEHKNFNEYPPELLEKLKGANGCIWAQGISQTQVSKDEYVEITLDYPLAAAEAFAGLSDSFNFVYVSGEGV</sequence>
<evidence type="ECO:0000313" key="1">
    <source>
        <dbReference type="EMBL" id="KAL2859794.1"/>
    </source>
</evidence>
<organism evidence="1 2">
    <name type="scientific">Aspergillus lucknowensis</name>
    <dbReference type="NCBI Taxonomy" id="176173"/>
    <lineage>
        <taxon>Eukaryota</taxon>
        <taxon>Fungi</taxon>
        <taxon>Dikarya</taxon>
        <taxon>Ascomycota</taxon>
        <taxon>Pezizomycotina</taxon>
        <taxon>Eurotiomycetes</taxon>
        <taxon>Eurotiomycetidae</taxon>
        <taxon>Eurotiales</taxon>
        <taxon>Aspergillaceae</taxon>
        <taxon>Aspergillus</taxon>
        <taxon>Aspergillus subgen. Nidulantes</taxon>
    </lineage>
</organism>
<protein>
    <submittedName>
        <fullName evidence="1">Uncharacterized protein</fullName>
    </submittedName>
</protein>
<keyword evidence="2" id="KW-1185">Reference proteome</keyword>
<dbReference type="Proteomes" id="UP001610432">
    <property type="component" value="Unassembled WGS sequence"/>
</dbReference>
<accession>A0ABR4L5H0</accession>
<name>A0ABR4L5H0_9EURO</name>
<dbReference type="GeneID" id="98149182"/>
<reference evidence="1 2" key="1">
    <citation type="submission" date="2024-07" db="EMBL/GenBank/DDBJ databases">
        <title>Section-level genome sequencing and comparative genomics of Aspergillus sections Usti and Cavernicolus.</title>
        <authorList>
            <consortium name="Lawrence Berkeley National Laboratory"/>
            <person name="Nybo J.L."/>
            <person name="Vesth T.C."/>
            <person name="Theobald S."/>
            <person name="Frisvad J.C."/>
            <person name="Larsen T.O."/>
            <person name="Kjaerboelling I."/>
            <person name="Rothschild-Mancinelli K."/>
            <person name="Lyhne E.K."/>
            <person name="Kogle M.E."/>
            <person name="Barry K."/>
            <person name="Clum A."/>
            <person name="Na H."/>
            <person name="Ledsgaard L."/>
            <person name="Lin J."/>
            <person name="Lipzen A."/>
            <person name="Kuo A."/>
            <person name="Riley R."/>
            <person name="Mondo S."/>
            <person name="Labutti K."/>
            <person name="Haridas S."/>
            <person name="Pangalinan J."/>
            <person name="Salamov A.A."/>
            <person name="Simmons B.A."/>
            <person name="Magnuson J.K."/>
            <person name="Chen J."/>
            <person name="Drula E."/>
            <person name="Henrissat B."/>
            <person name="Wiebenga A."/>
            <person name="Lubbers R.J."/>
            <person name="Gomes A.C."/>
            <person name="Macurrencykelacurrency M.R."/>
            <person name="Stajich J."/>
            <person name="Grigoriev I.V."/>
            <person name="Mortensen U.H."/>
            <person name="De Vries R.P."/>
            <person name="Baker S.E."/>
            <person name="Andersen M.R."/>
        </authorList>
    </citation>
    <scope>NUCLEOTIDE SEQUENCE [LARGE SCALE GENOMIC DNA]</scope>
    <source>
        <strain evidence="1 2">CBS 449.75</strain>
    </source>
</reference>
<dbReference type="SUPFAM" id="SSF51735">
    <property type="entry name" value="NAD(P)-binding Rossmann-fold domains"/>
    <property type="match status" value="1"/>
</dbReference>
<dbReference type="PANTHER" id="PTHR14097:SF8">
    <property type="entry name" value="NAD(P)-BINDING DOMAIN-CONTAINING PROTEIN"/>
    <property type="match status" value="1"/>
</dbReference>
<dbReference type="EMBL" id="JBFXLQ010000121">
    <property type="protein sequence ID" value="KAL2859794.1"/>
    <property type="molecule type" value="Genomic_DNA"/>
</dbReference>
<proteinExistence type="predicted"/>
<dbReference type="RefSeq" id="XP_070880350.1">
    <property type="nucleotide sequence ID" value="XM_071034110.1"/>
</dbReference>
<feature type="non-terminal residue" evidence="1">
    <location>
        <position position="121"/>
    </location>
</feature>
<dbReference type="Gene3D" id="3.40.50.720">
    <property type="entry name" value="NAD(P)-binding Rossmann-like Domain"/>
    <property type="match status" value="1"/>
</dbReference>
<dbReference type="InterPro" id="IPR036291">
    <property type="entry name" value="NAD(P)-bd_dom_sf"/>
</dbReference>
<comment type="caution">
    <text evidence="1">The sequence shown here is derived from an EMBL/GenBank/DDBJ whole genome shotgun (WGS) entry which is preliminary data.</text>
</comment>